<dbReference type="PROSITE" id="PS50104">
    <property type="entry name" value="TIR"/>
    <property type="match status" value="1"/>
</dbReference>
<protein>
    <recommendedName>
        <fullName evidence="1">TIR domain-containing protein</fullName>
    </recommendedName>
</protein>
<reference evidence="3" key="1">
    <citation type="submission" date="2016-02" db="EMBL/GenBank/DDBJ databases">
        <authorList>
            <person name="Wibberg D."/>
        </authorList>
    </citation>
    <scope>NUCLEOTIDE SEQUENCE [LARGE SCALE GENOMIC DNA]</scope>
</reference>
<evidence type="ECO:0000259" key="1">
    <source>
        <dbReference type="PROSITE" id="PS50104"/>
    </source>
</evidence>
<dbReference type="InterPro" id="IPR035897">
    <property type="entry name" value="Toll_tir_struct_dom_sf"/>
</dbReference>
<proteinExistence type="predicted"/>
<evidence type="ECO:0000313" key="3">
    <source>
        <dbReference type="Proteomes" id="UP000199013"/>
    </source>
</evidence>
<organism evidence="2 3">
    <name type="scientific">Candidatus Protofrankia californiensis</name>
    <dbReference type="NCBI Taxonomy" id="1839754"/>
    <lineage>
        <taxon>Bacteria</taxon>
        <taxon>Bacillati</taxon>
        <taxon>Actinomycetota</taxon>
        <taxon>Actinomycetes</taxon>
        <taxon>Frankiales</taxon>
        <taxon>Frankiaceae</taxon>
        <taxon>Protofrankia</taxon>
    </lineage>
</organism>
<dbReference type="Gene3D" id="3.40.50.10140">
    <property type="entry name" value="Toll/interleukin-1 receptor homology (TIR) domain"/>
    <property type="match status" value="1"/>
</dbReference>
<dbReference type="Pfam" id="PF13676">
    <property type="entry name" value="TIR_2"/>
    <property type="match status" value="1"/>
</dbReference>
<dbReference type="SUPFAM" id="SSF52200">
    <property type="entry name" value="Toll/Interleukin receptor TIR domain"/>
    <property type="match status" value="1"/>
</dbReference>
<accession>A0A1C3NWU1</accession>
<dbReference type="AlphaFoldDB" id="A0A1C3NWU1"/>
<gene>
    <name evidence="2" type="ORF">FDG2_2009</name>
</gene>
<keyword evidence="3" id="KW-1185">Reference proteome</keyword>
<dbReference type="EMBL" id="FLUV01000845">
    <property type="protein sequence ID" value="SBW21443.1"/>
    <property type="molecule type" value="Genomic_DNA"/>
</dbReference>
<feature type="domain" description="TIR" evidence="1">
    <location>
        <begin position="4"/>
        <end position="168"/>
    </location>
</feature>
<name>A0A1C3NWU1_9ACTN</name>
<dbReference type="InterPro" id="IPR000157">
    <property type="entry name" value="TIR_dom"/>
</dbReference>
<sequence>MSGYQFDVFLSYRRAGTVLPWVHNHFHRMLVKCLTDELERRPKIFIDVDGVEVGDHWPDTLAQAHSRSRLLVAVWTPSYFGSHWCVAEWRSMQHREAMFDLSTAPDACRLVYPIRLKDGTRFPSDAKKTQQQDMKEWNVSSPAFEQTPAYAGFEKQVGTVAEELAAKLELVPDWRPDFPVLRPDPEPLHRADVPRL</sequence>
<dbReference type="Proteomes" id="UP000199013">
    <property type="component" value="Unassembled WGS sequence"/>
</dbReference>
<dbReference type="GO" id="GO:0007165">
    <property type="term" value="P:signal transduction"/>
    <property type="evidence" value="ECO:0007669"/>
    <property type="project" value="InterPro"/>
</dbReference>
<evidence type="ECO:0000313" key="2">
    <source>
        <dbReference type="EMBL" id="SBW21443.1"/>
    </source>
</evidence>